<dbReference type="SUPFAM" id="SSF46689">
    <property type="entry name" value="Homeodomain-like"/>
    <property type="match status" value="1"/>
</dbReference>
<sequence length="305" mass="35202">MAFRIGKSVMLYFGKDLEPQFIFAGLSFLLIIGPLLRWYVRAMTRANFKLLYSYLLEALPFALIFVLSFFVNKSWFDESSKESIALFASIILFIYFHLAFYIFWSGRAVYKVNKRLDKLIRTKSQSALLRWLQMLLAGFVLIWISYVFNLIEDTVPYIVGPIVYSVVIYFLSYKAFKLKVTYLNGDVFDVDDKANLFQQIHKIVMEEKVYLESDVSLASISKRVNSSTQNTSGAINQNAKQNFNDYINYHRIQDAKKLLTDTNAMKYTIASIAFDTGFSSLSSFNQAFKKFEGMTPSQFRNGKAP</sequence>
<feature type="transmembrane region" description="Helical" evidence="4">
    <location>
        <begin position="51"/>
        <end position="71"/>
    </location>
</feature>
<dbReference type="PROSITE" id="PS00041">
    <property type="entry name" value="HTH_ARAC_FAMILY_1"/>
    <property type="match status" value="1"/>
</dbReference>
<keyword evidence="4" id="KW-0812">Transmembrane</keyword>
<dbReference type="PANTHER" id="PTHR43280">
    <property type="entry name" value="ARAC-FAMILY TRANSCRIPTIONAL REGULATOR"/>
    <property type="match status" value="1"/>
</dbReference>
<feature type="transmembrane region" description="Helical" evidence="4">
    <location>
        <begin position="83"/>
        <end position="106"/>
    </location>
</feature>
<evidence type="ECO:0000256" key="2">
    <source>
        <dbReference type="ARBA" id="ARBA00023125"/>
    </source>
</evidence>
<keyword evidence="4" id="KW-1133">Transmembrane helix</keyword>
<dbReference type="EMBL" id="SGIU01000001">
    <property type="protein sequence ID" value="TAI48827.1"/>
    <property type="molecule type" value="Genomic_DNA"/>
</dbReference>
<dbReference type="RefSeq" id="WP_130609583.1">
    <property type="nucleotide sequence ID" value="NZ_SGIU01000001.1"/>
</dbReference>
<keyword evidence="1" id="KW-0805">Transcription regulation</keyword>
<keyword evidence="7" id="KW-1185">Reference proteome</keyword>
<evidence type="ECO:0000256" key="1">
    <source>
        <dbReference type="ARBA" id="ARBA00023015"/>
    </source>
</evidence>
<protein>
    <submittedName>
        <fullName evidence="6">AraC family transcriptional regulator</fullName>
    </submittedName>
</protein>
<dbReference type="Pfam" id="PF12833">
    <property type="entry name" value="HTH_18"/>
    <property type="match status" value="1"/>
</dbReference>
<dbReference type="InterPro" id="IPR018060">
    <property type="entry name" value="HTH_AraC"/>
</dbReference>
<dbReference type="GO" id="GO:0043565">
    <property type="term" value="F:sequence-specific DNA binding"/>
    <property type="evidence" value="ECO:0007669"/>
    <property type="project" value="InterPro"/>
</dbReference>
<evidence type="ECO:0000256" key="4">
    <source>
        <dbReference type="SAM" id="Phobius"/>
    </source>
</evidence>
<feature type="domain" description="HTH araC/xylS-type" evidence="5">
    <location>
        <begin position="201"/>
        <end position="302"/>
    </location>
</feature>
<evidence type="ECO:0000259" key="5">
    <source>
        <dbReference type="PROSITE" id="PS01124"/>
    </source>
</evidence>
<evidence type="ECO:0000256" key="3">
    <source>
        <dbReference type="ARBA" id="ARBA00023163"/>
    </source>
</evidence>
<dbReference type="AlphaFoldDB" id="A0A4Q8QGH2"/>
<feature type="transmembrane region" description="Helical" evidence="4">
    <location>
        <begin position="127"/>
        <end position="148"/>
    </location>
</feature>
<dbReference type="InterPro" id="IPR018062">
    <property type="entry name" value="HTH_AraC-typ_CS"/>
</dbReference>
<dbReference type="PANTHER" id="PTHR43280:SF29">
    <property type="entry name" value="ARAC-FAMILY TRANSCRIPTIONAL REGULATOR"/>
    <property type="match status" value="1"/>
</dbReference>
<keyword evidence="2" id="KW-0238">DNA-binding</keyword>
<keyword evidence="4" id="KW-0472">Membrane</keyword>
<organism evidence="6 7">
    <name type="scientific">Flagellimonas allohymeniacidonis</name>
    <dbReference type="NCBI Taxonomy" id="2517819"/>
    <lineage>
        <taxon>Bacteria</taxon>
        <taxon>Pseudomonadati</taxon>
        <taxon>Bacteroidota</taxon>
        <taxon>Flavobacteriia</taxon>
        <taxon>Flavobacteriales</taxon>
        <taxon>Flavobacteriaceae</taxon>
        <taxon>Flagellimonas</taxon>
    </lineage>
</organism>
<dbReference type="Gene3D" id="1.10.10.60">
    <property type="entry name" value="Homeodomain-like"/>
    <property type="match status" value="1"/>
</dbReference>
<dbReference type="GO" id="GO:0003700">
    <property type="term" value="F:DNA-binding transcription factor activity"/>
    <property type="evidence" value="ECO:0007669"/>
    <property type="project" value="InterPro"/>
</dbReference>
<dbReference type="InterPro" id="IPR020449">
    <property type="entry name" value="Tscrpt_reg_AraC-type_HTH"/>
</dbReference>
<gene>
    <name evidence="6" type="ORF">EW142_03240</name>
</gene>
<dbReference type="InterPro" id="IPR009057">
    <property type="entry name" value="Homeodomain-like_sf"/>
</dbReference>
<accession>A0A4Q8QGH2</accession>
<dbReference type="SMART" id="SM00342">
    <property type="entry name" value="HTH_ARAC"/>
    <property type="match status" value="1"/>
</dbReference>
<keyword evidence="3" id="KW-0804">Transcription</keyword>
<proteinExistence type="predicted"/>
<feature type="transmembrane region" description="Helical" evidence="4">
    <location>
        <begin position="154"/>
        <end position="173"/>
    </location>
</feature>
<comment type="caution">
    <text evidence="6">The sequence shown here is derived from an EMBL/GenBank/DDBJ whole genome shotgun (WGS) entry which is preliminary data.</text>
</comment>
<dbReference type="PRINTS" id="PR00032">
    <property type="entry name" value="HTHARAC"/>
</dbReference>
<evidence type="ECO:0000313" key="6">
    <source>
        <dbReference type="EMBL" id="TAI48827.1"/>
    </source>
</evidence>
<dbReference type="OrthoDB" id="9779074at2"/>
<dbReference type="PROSITE" id="PS01124">
    <property type="entry name" value="HTH_ARAC_FAMILY_2"/>
    <property type="match status" value="1"/>
</dbReference>
<feature type="transmembrane region" description="Helical" evidence="4">
    <location>
        <begin position="20"/>
        <end position="39"/>
    </location>
</feature>
<reference evidence="6 7" key="1">
    <citation type="submission" date="2019-02" db="EMBL/GenBank/DDBJ databases">
        <title>Draft genome sequence of Muricauda sp. 176CP4-71.</title>
        <authorList>
            <person name="Park J.-S."/>
        </authorList>
    </citation>
    <scope>NUCLEOTIDE SEQUENCE [LARGE SCALE GENOMIC DNA]</scope>
    <source>
        <strain evidence="6 7">176CP4-71</strain>
    </source>
</reference>
<dbReference type="Proteomes" id="UP000291981">
    <property type="component" value="Unassembled WGS sequence"/>
</dbReference>
<evidence type="ECO:0000313" key="7">
    <source>
        <dbReference type="Proteomes" id="UP000291981"/>
    </source>
</evidence>
<name>A0A4Q8QGH2_9FLAO</name>